<dbReference type="InterPro" id="IPR016181">
    <property type="entry name" value="Acyl_CoA_acyltransferase"/>
</dbReference>
<feature type="domain" description="N-acetyltransferase" evidence="2">
    <location>
        <begin position="76"/>
        <end position="214"/>
    </location>
</feature>
<evidence type="ECO:0000259" key="2">
    <source>
        <dbReference type="PROSITE" id="PS51186"/>
    </source>
</evidence>
<dbReference type="SUPFAM" id="SSF75304">
    <property type="entry name" value="Amidase signature (AS) enzymes"/>
    <property type="match status" value="1"/>
</dbReference>
<dbReference type="Gene3D" id="3.90.1300.10">
    <property type="entry name" value="Amidase signature (AS) domain"/>
    <property type="match status" value="1"/>
</dbReference>
<reference evidence="3" key="1">
    <citation type="submission" date="2021-02" db="EMBL/GenBank/DDBJ databases">
        <title>Genome sequence Cadophora malorum strain M34.</title>
        <authorList>
            <person name="Stefanovic E."/>
            <person name="Vu D."/>
            <person name="Scully C."/>
            <person name="Dijksterhuis J."/>
            <person name="Roader J."/>
            <person name="Houbraken J."/>
        </authorList>
    </citation>
    <scope>NUCLEOTIDE SEQUENCE</scope>
    <source>
        <strain evidence="3">M34</strain>
    </source>
</reference>
<dbReference type="InterPro" id="IPR036928">
    <property type="entry name" value="AS_sf"/>
</dbReference>
<proteinExistence type="inferred from homology"/>
<dbReference type="AlphaFoldDB" id="A0A8H7WIY6"/>
<name>A0A8H7WIY6_9HELO</name>
<dbReference type="Pfam" id="PF00583">
    <property type="entry name" value="Acetyltransf_1"/>
    <property type="match status" value="1"/>
</dbReference>
<gene>
    <name evidence="3" type="ORF">IFR04_001191</name>
</gene>
<evidence type="ECO:0000313" key="4">
    <source>
        <dbReference type="Proteomes" id="UP000664132"/>
    </source>
</evidence>
<dbReference type="Gene3D" id="1.20.58.1700">
    <property type="match status" value="1"/>
</dbReference>
<dbReference type="PANTHER" id="PTHR11895:SF169">
    <property type="entry name" value="GLUTAMYL-TRNA(GLN) AMIDOTRANSFERASE"/>
    <property type="match status" value="1"/>
</dbReference>
<dbReference type="InterPro" id="IPR000182">
    <property type="entry name" value="GNAT_dom"/>
</dbReference>
<dbReference type="InterPro" id="IPR000120">
    <property type="entry name" value="Amidase"/>
</dbReference>
<dbReference type="PANTHER" id="PTHR11895">
    <property type="entry name" value="TRANSAMIDASE"/>
    <property type="match status" value="1"/>
</dbReference>
<dbReference type="InterPro" id="IPR020556">
    <property type="entry name" value="Amidase_CS"/>
</dbReference>
<comment type="similarity">
    <text evidence="1">Belongs to the amidase family.</text>
</comment>
<dbReference type="PROSITE" id="PS00571">
    <property type="entry name" value="AMIDASES"/>
    <property type="match status" value="1"/>
</dbReference>
<protein>
    <recommendedName>
        <fullName evidence="2">N-acetyltransferase domain-containing protein</fullName>
    </recommendedName>
</protein>
<dbReference type="SUPFAM" id="SSF55729">
    <property type="entry name" value="Acyl-CoA N-acyltransferases (Nat)"/>
    <property type="match status" value="1"/>
</dbReference>
<accession>A0A8H7WIY6</accession>
<dbReference type="PROSITE" id="PS51186">
    <property type="entry name" value="GNAT"/>
    <property type="match status" value="1"/>
</dbReference>
<dbReference type="InterPro" id="IPR023631">
    <property type="entry name" value="Amidase_dom"/>
</dbReference>
<evidence type="ECO:0000256" key="1">
    <source>
        <dbReference type="ARBA" id="ARBA00009199"/>
    </source>
</evidence>
<dbReference type="OrthoDB" id="196847at2759"/>
<sequence length="701" mass="77448">MVLQLLPASPSDADRIVKIRLEAFADNPLLHAQFPTPASLAALQIILSRETLDAIENAQDTRANLVVKDTELEGDEQIIAFASWDLPTERKIVLHEGVTWPDDCQQEWLDRYHELAEAAKERVVGDSKCYRLTFVGTLPKHQGRGAGTMLSKWGLEKAKQDKLPVYLESTTPASALYRRLGFVALDGLSMVLPGRDSNGGPKIYEEVGMLKTWEASDMDRWDSSLNIESLLLDYEAGIKPQHVVQAVYDRIDAYKSVQPSVWIHLQPLSEIMRAANELYRRWPDTDKRPPLWGVPFSVKDSINVAGIPTTTGCPALAFTPTTCAPVYQHCIDAGGLFIGKTNMEQLATGMTGCRSVYGTLHSTFSKAHIVGGSSSGSAVTVSEGLVSFSLGSDTAGSIRVPALFNGLVGFKPTKGTVSARGVSPACLHQDCVSFLTTNIPDAKRVRDVCKGFDKGDFFAKLPAQIRPDLPSQREIRFRFGVPPANALEICSPVYRKQFSQVVAAIQEHGGRLVELDWTPFEAANELLYNSSFVLERMTIFPDGWFEKNKQVLHPVTRQVFEGVLARKSTAVDVFRDFHKQANYIRIVQDILMLEEKVEEGIDEITLMIVPTTPFHPTIEEVGKDPIAINGRLGTFAHFGNVLDLVGVSIPCGTYETEDVVDGRKVTLPFGVTVFAGTGFDAELLKLVAGWEEWFDDLRVEH</sequence>
<keyword evidence="4" id="KW-1185">Reference proteome</keyword>
<dbReference type="Pfam" id="PF01425">
    <property type="entry name" value="Amidase"/>
    <property type="match status" value="1"/>
</dbReference>
<dbReference type="GO" id="GO:0016747">
    <property type="term" value="F:acyltransferase activity, transferring groups other than amino-acyl groups"/>
    <property type="evidence" value="ECO:0007669"/>
    <property type="project" value="InterPro"/>
</dbReference>
<dbReference type="EMBL" id="JAFJYH010000008">
    <property type="protein sequence ID" value="KAG4425729.1"/>
    <property type="molecule type" value="Genomic_DNA"/>
</dbReference>
<dbReference type="Gene3D" id="3.40.630.30">
    <property type="match status" value="1"/>
</dbReference>
<evidence type="ECO:0000313" key="3">
    <source>
        <dbReference type="EMBL" id="KAG4425729.1"/>
    </source>
</evidence>
<organism evidence="3 4">
    <name type="scientific">Cadophora malorum</name>
    <dbReference type="NCBI Taxonomy" id="108018"/>
    <lineage>
        <taxon>Eukaryota</taxon>
        <taxon>Fungi</taxon>
        <taxon>Dikarya</taxon>
        <taxon>Ascomycota</taxon>
        <taxon>Pezizomycotina</taxon>
        <taxon>Leotiomycetes</taxon>
        <taxon>Helotiales</taxon>
        <taxon>Ploettnerulaceae</taxon>
        <taxon>Cadophora</taxon>
    </lineage>
</organism>
<dbReference type="Proteomes" id="UP000664132">
    <property type="component" value="Unassembled WGS sequence"/>
</dbReference>
<comment type="caution">
    <text evidence="3">The sequence shown here is derived from an EMBL/GenBank/DDBJ whole genome shotgun (WGS) entry which is preliminary data.</text>
</comment>